<dbReference type="SMART" id="SM00729">
    <property type="entry name" value="Elp3"/>
    <property type="match status" value="1"/>
</dbReference>
<evidence type="ECO:0000259" key="7">
    <source>
        <dbReference type="PROSITE" id="PS51918"/>
    </source>
</evidence>
<feature type="region of interest" description="Disordered" evidence="6">
    <location>
        <begin position="432"/>
        <end position="456"/>
    </location>
</feature>
<evidence type="ECO:0000313" key="8">
    <source>
        <dbReference type="EMBL" id="MBK1620350.1"/>
    </source>
</evidence>
<dbReference type="SFLD" id="SFLDG01123">
    <property type="entry name" value="methyltransferase_(Class_B)"/>
    <property type="match status" value="1"/>
</dbReference>
<name>A0A9X0WB52_9GAMM</name>
<evidence type="ECO:0000313" key="9">
    <source>
        <dbReference type="Proteomes" id="UP001138768"/>
    </source>
</evidence>
<dbReference type="GO" id="GO:0005829">
    <property type="term" value="C:cytosol"/>
    <property type="evidence" value="ECO:0007669"/>
    <property type="project" value="TreeGrafter"/>
</dbReference>
<keyword evidence="2" id="KW-0949">S-adenosyl-L-methionine</keyword>
<dbReference type="AlphaFoldDB" id="A0A9X0WB52"/>
<dbReference type="InterPro" id="IPR058240">
    <property type="entry name" value="rSAM_sf"/>
</dbReference>
<keyword evidence="9" id="KW-1185">Reference proteome</keyword>
<dbReference type="InterPro" id="IPR034530">
    <property type="entry name" value="HpnP-like"/>
</dbReference>
<evidence type="ECO:0000256" key="1">
    <source>
        <dbReference type="ARBA" id="ARBA00001966"/>
    </source>
</evidence>
<accession>A0A9X0WB52</accession>
<comment type="caution">
    <text evidence="8">The sequence shown here is derived from an EMBL/GenBank/DDBJ whole genome shotgun (WGS) entry which is preliminary data.</text>
</comment>
<dbReference type="RefSeq" id="WP_200247175.1">
    <property type="nucleotide sequence ID" value="NZ_NRRY01000037.1"/>
</dbReference>
<dbReference type="GO" id="GO:0051536">
    <property type="term" value="F:iron-sulfur cluster binding"/>
    <property type="evidence" value="ECO:0007669"/>
    <property type="project" value="UniProtKB-KW"/>
</dbReference>
<dbReference type="Proteomes" id="UP001138768">
    <property type="component" value="Unassembled WGS sequence"/>
</dbReference>
<evidence type="ECO:0000256" key="2">
    <source>
        <dbReference type="ARBA" id="ARBA00022691"/>
    </source>
</evidence>
<gene>
    <name evidence="8" type="ORF">CKO42_18275</name>
</gene>
<proteinExistence type="predicted"/>
<dbReference type="InterPro" id="IPR025274">
    <property type="entry name" value="DUF4070"/>
</dbReference>
<dbReference type="SFLD" id="SFLDG01082">
    <property type="entry name" value="B12-binding_domain_containing"/>
    <property type="match status" value="1"/>
</dbReference>
<dbReference type="GO" id="GO:0003824">
    <property type="term" value="F:catalytic activity"/>
    <property type="evidence" value="ECO:0007669"/>
    <property type="project" value="InterPro"/>
</dbReference>
<keyword evidence="5" id="KW-0411">Iron-sulfur</keyword>
<dbReference type="Gene3D" id="3.40.50.280">
    <property type="entry name" value="Cobalamin-binding domain"/>
    <property type="match status" value="1"/>
</dbReference>
<feature type="compositionally biased region" description="Polar residues" evidence="6">
    <location>
        <begin position="443"/>
        <end position="454"/>
    </location>
</feature>
<dbReference type="InterPro" id="IPR006638">
    <property type="entry name" value="Elp3/MiaA/NifB-like_rSAM"/>
</dbReference>
<keyword evidence="4" id="KW-0408">Iron</keyword>
<dbReference type="Pfam" id="PF02310">
    <property type="entry name" value="B12-binding"/>
    <property type="match status" value="1"/>
</dbReference>
<dbReference type="InterPro" id="IPR006158">
    <property type="entry name" value="Cobalamin-bd"/>
</dbReference>
<sequence length="478" mass="52941">MNILCVYPEFPDTFWSFKHALKFVNKKTAYPPLGLLTVAAMLPEAWDKRLVDLNVRALLNEDLVWADVVFISAMTVQREAARRVIIQCNTAGVAVVAGGPLFTMEFEEFSGVEHFILNEGELTLPPFLADLAKGEPHHVYRSSEFPDMALSPPPLWSLLHLADYASMSVQFSRGCPFNCDFCNVTALLGRKPRIKCTEQVIAELDGLYQAGWRGPVFFVDDNFIGNKRYLKQALLPAIIAWRQDKAGFSFSTEVSINVASDDELIDLLVRAGFNKVFIGIETPGDEGLSECGKGQNVNRDVIADTKHLQRSGLAVHGGFIVGFDSDGADIFQRQFDFIQQSGIVFAMIGMLQAPPGTELYARLEKEGRLLGAISGDNINGGTNILPRMGLDVLEEGYTALFDRLYSPQGYCARVKTFLSECQAHAWKQLHATPESKAHDEPSLSMNGQAGSGRSPNEVAMMTHTDRLEQSTRLYCPFK</sequence>
<dbReference type="Pfam" id="PF13282">
    <property type="entry name" value="DUF4070"/>
    <property type="match status" value="1"/>
</dbReference>
<dbReference type="InterPro" id="IPR023404">
    <property type="entry name" value="rSAM_horseshoe"/>
</dbReference>
<dbReference type="InterPro" id="IPR007197">
    <property type="entry name" value="rSAM"/>
</dbReference>
<comment type="cofactor">
    <cofactor evidence="1">
        <name>[4Fe-4S] cluster</name>
        <dbReference type="ChEBI" id="CHEBI:49883"/>
    </cofactor>
</comment>
<protein>
    <submittedName>
        <fullName evidence="8">B12-binding domain-containing radical SAM protein</fullName>
    </submittedName>
</protein>
<dbReference type="GO" id="GO:0031419">
    <property type="term" value="F:cobalamin binding"/>
    <property type="evidence" value="ECO:0007669"/>
    <property type="project" value="InterPro"/>
</dbReference>
<dbReference type="CDD" id="cd01335">
    <property type="entry name" value="Radical_SAM"/>
    <property type="match status" value="1"/>
</dbReference>
<dbReference type="InterPro" id="IPR051198">
    <property type="entry name" value="BchE-like"/>
</dbReference>
<dbReference type="SFLD" id="SFLDF00303">
    <property type="entry name" value="hopanoid_C2-methyltransferase"/>
    <property type="match status" value="1"/>
</dbReference>
<dbReference type="Gene3D" id="3.80.30.20">
    <property type="entry name" value="tm_1862 like domain"/>
    <property type="match status" value="1"/>
</dbReference>
<evidence type="ECO:0000256" key="5">
    <source>
        <dbReference type="ARBA" id="ARBA00023014"/>
    </source>
</evidence>
<dbReference type="EMBL" id="NRRY01000037">
    <property type="protein sequence ID" value="MBK1620350.1"/>
    <property type="molecule type" value="Genomic_DNA"/>
</dbReference>
<dbReference type="PANTHER" id="PTHR43409">
    <property type="entry name" value="ANAEROBIC MAGNESIUM-PROTOPORPHYRIN IX MONOMETHYL ESTER CYCLASE-RELATED"/>
    <property type="match status" value="1"/>
</dbReference>
<keyword evidence="3" id="KW-0479">Metal-binding</keyword>
<dbReference type="PROSITE" id="PS51918">
    <property type="entry name" value="RADICAL_SAM"/>
    <property type="match status" value="1"/>
</dbReference>
<dbReference type="SUPFAM" id="SSF102114">
    <property type="entry name" value="Radical SAM enzymes"/>
    <property type="match status" value="1"/>
</dbReference>
<evidence type="ECO:0000256" key="3">
    <source>
        <dbReference type="ARBA" id="ARBA00022723"/>
    </source>
</evidence>
<dbReference type="InterPro" id="IPR034466">
    <property type="entry name" value="Methyltransferase_Class_B"/>
</dbReference>
<organism evidence="8 9">
    <name type="scientific">Lamprobacter modestohalophilus</name>
    <dbReference type="NCBI Taxonomy" id="1064514"/>
    <lineage>
        <taxon>Bacteria</taxon>
        <taxon>Pseudomonadati</taxon>
        <taxon>Pseudomonadota</taxon>
        <taxon>Gammaproteobacteria</taxon>
        <taxon>Chromatiales</taxon>
        <taxon>Chromatiaceae</taxon>
        <taxon>Lamprobacter</taxon>
    </lineage>
</organism>
<evidence type="ECO:0000256" key="6">
    <source>
        <dbReference type="SAM" id="MobiDB-lite"/>
    </source>
</evidence>
<dbReference type="Pfam" id="PF04055">
    <property type="entry name" value="Radical_SAM"/>
    <property type="match status" value="1"/>
</dbReference>
<evidence type="ECO:0000256" key="4">
    <source>
        <dbReference type="ARBA" id="ARBA00023004"/>
    </source>
</evidence>
<reference evidence="8 9" key="1">
    <citation type="journal article" date="2020" name="Microorganisms">
        <title>Osmotic Adaptation and Compatible Solute Biosynthesis of Phototrophic Bacteria as Revealed from Genome Analyses.</title>
        <authorList>
            <person name="Imhoff J.F."/>
            <person name="Rahn T."/>
            <person name="Kunzel S."/>
            <person name="Keller A."/>
            <person name="Neulinger S.C."/>
        </authorList>
    </citation>
    <scope>NUCLEOTIDE SEQUENCE [LARGE SCALE GENOMIC DNA]</scope>
    <source>
        <strain evidence="8 9">DSM 25653</strain>
    </source>
</reference>
<dbReference type="PANTHER" id="PTHR43409:SF3">
    <property type="entry name" value="HYPOTHETICAL METHYLTRANSFERASE"/>
    <property type="match status" value="1"/>
</dbReference>
<feature type="domain" description="Radical SAM core" evidence="7">
    <location>
        <begin position="161"/>
        <end position="391"/>
    </location>
</feature>
<dbReference type="GO" id="GO:0046872">
    <property type="term" value="F:metal ion binding"/>
    <property type="evidence" value="ECO:0007669"/>
    <property type="project" value="UniProtKB-KW"/>
</dbReference>
<dbReference type="SFLD" id="SFLDS00029">
    <property type="entry name" value="Radical_SAM"/>
    <property type="match status" value="1"/>
</dbReference>